<name>A0ABR1SW85_9PEZI</name>
<organism evidence="4 5">
    <name type="scientific">Apiospora phragmitis</name>
    <dbReference type="NCBI Taxonomy" id="2905665"/>
    <lineage>
        <taxon>Eukaryota</taxon>
        <taxon>Fungi</taxon>
        <taxon>Dikarya</taxon>
        <taxon>Ascomycota</taxon>
        <taxon>Pezizomycotina</taxon>
        <taxon>Sordariomycetes</taxon>
        <taxon>Xylariomycetidae</taxon>
        <taxon>Amphisphaeriales</taxon>
        <taxon>Apiosporaceae</taxon>
        <taxon>Apiospora</taxon>
    </lineage>
</organism>
<evidence type="ECO:0000256" key="2">
    <source>
        <dbReference type="SAM" id="Phobius"/>
    </source>
</evidence>
<dbReference type="PANTHER" id="PTHR43948:SF10">
    <property type="entry name" value="MRJ, ISOFORM E"/>
    <property type="match status" value="1"/>
</dbReference>
<dbReference type="InterPro" id="IPR001623">
    <property type="entry name" value="DnaJ_domain"/>
</dbReference>
<proteinExistence type="predicted"/>
<keyword evidence="5" id="KW-1185">Reference proteome</keyword>
<keyword evidence="2" id="KW-0812">Transmembrane</keyword>
<reference evidence="4 5" key="1">
    <citation type="submission" date="2023-01" db="EMBL/GenBank/DDBJ databases">
        <title>Analysis of 21 Apiospora genomes using comparative genomics revels a genus with tremendous synthesis potential of carbohydrate active enzymes and secondary metabolites.</title>
        <authorList>
            <person name="Sorensen T."/>
        </authorList>
    </citation>
    <scope>NUCLEOTIDE SEQUENCE [LARGE SCALE GENOMIC DNA]</scope>
    <source>
        <strain evidence="4 5">CBS 135458</strain>
    </source>
</reference>
<feature type="compositionally biased region" description="Basic residues" evidence="1">
    <location>
        <begin position="138"/>
        <end position="149"/>
    </location>
</feature>
<gene>
    <name evidence="4" type="ORF">PG994_014888</name>
</gene>
<keyword evidence="2" id="KW-1133">Transmembrane helix</keyword>
<dbReference type="EMBL" id="JAQQWL010000016">
    <property type="protein sequence ID" value="KAK8038121.1"/>
    <property type="molecule type" value="Genomic_DNA"/>
</dbReference>
<dbReference type="SMART" id="SM00271">
    <property type="entry name" value="DnaJ"/>
    <property type="match status" value="1"/>
</dbReference>
<feature type="compositionally biased region" description="Polar residues" evidence="1">
    <location>
        <begin position="150"/>
        <end position="159"/>
    </location>
</feature>
<dbReference type="RefSeq" id="XP_066707973.1">
    <property type="nucleotide sequence ID" value="XM_066866297.1"/>
</dbReference>
<feature type="transmembrane region" description="Helical" evidence="2">
    <location>
        <begin position="56"/>
        <end position="83"/>
    </location>
</feature>
<feature type="region of interest" description="Disordered" evidence="1">
    <location>
        <begin position="1"/>
        <end position="49"/>
    </location>
</feature>
<dbReference type="PANTHER" id="PTHR43948">
    <property type="entry name" value="DNAJ HOMOLOG SUBFAMILY B"/>
    <property type="match status" value="1"/>
</dbReference>
<dbReference type="Pfam" id="PF00226">
    <property type="entry name" value="DnaJ"/>
    <property type="match status" value="1"/>
</dbReference>
<evidence type="ECO:0000259" key="3">
    <source>
        <dbReference type="PROSITE" id="PS50076"/>
    </source>
</evidence>
<dbReference type="SUPFAM" id="SSF46565">
    <property type="entry name" value="Chaperone J-domain"/>
    <property type="match status" value="1"/>
</dbReference>
<dbReference type="Proteomes" id="UP001480595">
    <property type="component" value="Unassembled WGS sequence"/>
</dbReference>
<evidence type="ECO:0000313" key="4">
    <source>
        <dbReference type="EMBL" id="KAK8038121.1"/>
    </source>
</evidence>
<feature type="region of interest" description="Disordered" evidence="1">
    <location>
        <begin position="138"/>
        <end position="166"/>
    </location>
</feature>
<dbReference type="PRINTS" id="PR00625">
    <property type="entry name" value="JDOMAIN"/>
</dbReference>
<accession>A0ABR1SW85</accession>
<dbReference type="CDD" id="cd06257">
    <property type="entry name" value="DnaJ"/>
    <property type="match status" value="1"/>
</dbReference>
<protein>
    <submittedName>
        <fullName evidence="4">DnaJ-domain-containing protein</fullName>
    </submittedName>
</protein>
<evidence type="ECO:0000256" key="1">
    <source>
        <dbReference type="SAM" id="MobiDB-lite"/>
    </source>
</evidence>
<dbReference type="Gene3D" id="1.10.287.110">
    <property type="entry name" value="DnaJ domain"/>
    <property type="match status" value="1"/>
</dbReference>
<evidence type="ECO:0000313" key="5">
    <source>
        <dbReference type="Proteomes" id="UP001480595"/>
    </source>
</evidence>
<comment type="caution">
    <text evidence="4">The sequence shown here is derived from an EMBL/GenBank/DDBJ whole genome shotgun (WGS) entry which is preliminary data.</text>
</comment>
<dbReference type="InterPro" id="IPR036869">
    <property type="entry name" value="J_dom_sf"/>
</dbReference>
<dbReference type="GeneID" id="92099360"/>
<keyword evidence="2" id="KW-0472">Membrane</keyword>
<dbReference type="PROSITE" id="PS50076">
    <property type="entry name" value="DNAJ_2"/>
    <property type="match status" value="1"/>
</dbReference>
<feature type="compositionally biased region" description="Basic and acidic residues" evidence="1">
    <location>
        <begin position="38"/>
        <end position="48"/>
    </location>
</feature>
<feature type="domain" description="J" evidence="3">
    <location>
        <begin position="113"/>
        <end position="215"/>
    </location>
</feature>
<sequence length="332" mass="37384">MEHNPSSNARKRTGPEQSDPSDDDVDSGSNDAAIEGSSSDHETQELPRKPRRSSRWLMYICSWTFLGEVIFLTFVLLVGVAMFHQLFMQQPPPFGGRRPGFARPLRPKAPPPNYYAILNINPNATDREVRAAYHRQARIHHPDKVKRRATSTANSGGDSESNKQKLQEATAVRMRLIKAAYEALSVALDRCEYHYFHWPKSEGATPDWKGYDRFGQYHQCKNKARHSLFQKSRGDTHGDDDNAKDEDAEIPVEAGKHEEKETGNAVAKQQTTVGFLTVPSWKQYLVYAEKAGESYHTLCYGNPVARAWLFILADFFAWTTGVELPDPCLGGG</sequence>